<dbReference type="Gene3D" id="3.30.750.24">
    <property type="entry name" value="STAS domain"/>
    <property type="match status" value="1"/>
</dbReference>
<dbReference type="NCBIfam" id="TIGR00377">
    <property type="entry name" value="ant_ant_sig"/>
    <property type="match status" value="1"/>
</dbReference>
<evidence type="ECO:0000256" key="2">
    <source>
        <dbReference type="RuleBase" id="RU003749"/>
    </source>
</evidence>
<dbReference type="RefSeq" id="WP_271315980.1">
    <property type="nucleotide sequence ID" value="NZ_JAAGKO020000001.1"/>
</dbReference>
<keyword evidence="6" id="KW-1185">Reference proteome</keyword>
<sequence>MSDQLHVATVERHDDLAVVEVSGQLDIDTASLLYQRVTRAMAESPRQVLDLAGVSFCDSTGFNALLRLHRRAVEAGGRLALAAMPYQIGRLLALTGTQEVFNVYDSRAEAVAAAVTRDDGRTV</sequence>
<evidence type="ECO:0000313" key="5">
    <source>
        <dbReference type="EMBL" id="MDI5973306.1"/>
    </source>
</evidence>
<protein>
    <recommendedName>
        <fullName evidence="2">Anti-sigma factor antagonist</fullName>
    </recommendedName>
</protein>
<accession>A0AA90H8S7</accession>
<dbReference type="CDD" id="cd07043">
    <property type="entry name" value="STAS_anti-anti-sigma_factors"/>
    <property type="match status" value="1"/>
</dbReference>
<gene>
    <name evidence="4" type="ORF">POF43_001235</name>
    <name evidence="5" type="ORF">POF50_028850</name>
</gene>
<reference evidence="5 6" key="1">
    <citation type="submission" date="2023-05" db="EMBL/GenBank/DDBJ databases">
        <title>Streptantibioticus silvisoli sp. nov., acidotolerant actinomycetes 1 from pine litter.</title>
        <authorList>
            <person name="Swiecimska M."/>
            <person name="Golinska P."/>
            <person name="Sangal V."/>
            <person name="Wachnowicz B."/>
            <person name="Goodfellow M."/>
        </authorList>
    </citation>
    <scope>NUCLEOTIDE SEQUENCE</scope>
    <source>
        <strain evidence="5">SL13</strain>
        <strain evidence="4 6">SL54</strain>
    </source>
</reference>
<dbReference type="Pfam" id="PF01740">
    <property type="entry name" value="STAS"/>
    <property type="match status" value="1"/>
</dbReference>
<dbReference type="InterPro" id="IPR036513">
    <property type="entry name" value="STAS_dom_sf"/>
</dbReference>
<dbReference type="PANTHER" id="PTHR33495:SF2">
    <property type="entry name" value="ANTI-SIGMA FACTOR ANTAGONIST TM_1081-RELATED"/>
    <property type="match status" value="1"/>
</dbReference>
<dbReference type="InterPro" id="IPR002645">
    <property type="entry name" value="STAS_dom"/>
</dbReference>
<name>A0AA90H8S7_9ACTN</name>
<feature type="domain" description="STAS" evidence="3">
    <location>
        <begin position="6"/>
        <end position="114"/>
    </location>
</feature>
<organism evidence="5">
    <name type="scientific">Streptantibioticus silvisoli</name>
    <dbReference type="NCBI Taxonomy" id="2705255"/>
    <lineage>
        <taxon>Bacteria</taxon>
        <taxon>Bacillati</taxon>
        <taxon>Actinomycetota</taxon>
        <taxon>Actinomycetes</taxon>
        <taxon>Kitasatosporales</taxon>
        <taxon>Streptomycetaceae</taxon>
        <taxon>Streptantibioticus</taxon>
    </lineage>
</organism>
<dbReference type="PROSITE" id="PS50801">
    <property type="entry name" value="STAS"/>
    <property type="match status" value="1"/>
</dbReference>
<dbReference type="InterPro" id="IPR003658">
    <property type="entry name" value="Anti-sigma_ant"/>
</dbReference>
<comment type="caution">
    <text evidence="5">The sequence shown here is derived from an EMBL/GenBank/DDBJ whole genome shotgun (WGS) entry which is preliminary data.</text>
</comment>
<evidence type="ECO:0000313" key="4">
    <source>
        <dbReference type="EMBL" id="MDI5961360.1"/>
    </source>
</evidence>
<dbReference type="Proteomes" id="UP001156398">
    <property type="component" value="Unassembled WGS sequence"/>
</dbReference>
<evidence type="ECO:0000256" key="1">
    <source>
        <dbReference type="ARBA" id="ARBA00009013"/>
    </source>
</evidence>
<evidence type="ECO:0000259" key="3">
    <source>
        <dbReference type="PROSITE" id="PS50801"/>
    </source>
</evidence>
<dbReference type="PANTHER" id="PTHR33495">
    <property type="entry name" value="ANTI-SIGMA FACTOR ANTAGONIST TM_1081-RELATED-RELATED"/>
    <property type="match status" value="1"/>
</dbReference>
<dbReference type="GO" id="GO:0043856">
    <property type="term" value="F:anti-sigma factor antagonist activity"/>
    <property type="evidence" value="ECO:0007669"/>
    <property type="project" value="InterPro"/>
</dbReference>
<dbReference type="AlphaFoldDB" id="A0AA90H8S7"/>
<dbReference type="EMBL" id="JAAGKO020000001">
    <property type="protein sequence ID" value="MDI5961360.1"/>
    <property type="molecule type" value="Genomic_DNA"/>
</dbReference>
<dbReference type="SUPFAM" id="SSF52091">
    <property type="entry name" value="SpoIIaa-like"/>
    <property type="match status" value="1"/>
</dbReference>
<comment type="similarity">
    <text evidence="1 2">Belongs to the anti-sigma-factor antagonist family.</text>
</comment>
<dbReference type="EMBL" id="JABXJJ020000044">
    <property type="protein sequence ID" value="MDI5973306.1"/>
    <property type="molecule type" value="Genomic_DNA"/>
</dbReference>
<evidence type="ECO:0000313" key="6">
    <source>
        <dbReference type="Proteomes" id="UP001156398"/>
    </source>
</evidence>
<proteinExistence type="inferred from homology"/>